<evidence type="ECO:0000313" key="2">
    <source>
        <dbReference type="Proteomes" id="UP000287033"/>
    </source>
</evidence>
<dbReference type="EMBL" id="BEZZ01003197">
    <property type="protein sequence ID" value="GCC19157.1"/>
    <property type="molecule type" value="Genomic_DNA"/>
</dbReference>
<protein>
    <submittedName>
        <fullName evidence="1">Uncharacterized protein</fullName>
    </submittedName>
</protein>
<accession>A0A401RLU8</accession>
<organism evidence="1 2">
    <name type="scientific">Chiloscyllium punctatum</name>
    <name type="common">Brownbanded bambooshark</name>
    <name type="synonym">Hemiscyllium punctatum</name>
    <dbReference type="NCBI Taxonomy" id="137246"/>
    <lineage>
        <taxon>Eukaryota</taxon>
        <taxon>Metazoa</taxon>
        <taxon>Chordata</taxon>
        <taxon>Craniata</taxon>
        <taxon>Vertebrata</taxon>
        <taxon>Chondrichthyes</taxon>
        <taxon>Elasmobranchii</taxon>
        <taxon>Galeomorphii</taxon>
        <taxon>Galeoidea</taxon>
        <taxon>Orectolobiformes</taxon>
        <taxon>Hemiscylliidae</taxon>
        <taxon>Chiloscyllium</taxon>
    </lineage>
</organism>
<dbReference type="Proteomes" id="UP000287033">
    <property type="component" value="Unassembled WGS sequence"/>
</dbReference>
<evidence type="ECO:0000313" key="1">
    <source>
        <dbReference type="EMBL" id="GCC19157.1"/>
    </source>
</evidence>
<proteinExistence type="predicted"/>
<reference evidence="1 2" key="1">
    <citation type="journal article" date="2018" name="Nat. Ecol. Evol.">
        <title>Shark genomes provide insights into elasmobranch evolution and the origin of vertebrates.</title>
        <authorList>
            <person name="Hara Y"/>
            <person name="Yamaguchi K"/>
            <person name="Onimaru K"/>
            <person name="Kadota M"/>
            <person name="Koyanagi M"/>
            <person name="Keeley SD"/>
            <person name="Tatsumi K"/>
            <person name="Tanaka K"/>
            <person name="Motone F"/>
            <person name="Kageyama Y"/>
            <person name="Nozu R"/>
            <person name="Adachi N"/>
            <person name="Nishimura O"/>
            <person name="Nakagawa R"/>
            <person name="Tanegashima C"/>
            <person name="Kiyatake I"/>
            <person name="Matsumoto R"/>
            <person name="Murakumo K"/>
            <person name="Nishida K"/>
            <person name="Terakita A"/>
            <person name="Kuratani S"/>
            <person name="Sato K"/>
            <person name="Hyodo S Kuraku.S."/>
        </authorList>
    </citation>
    <scope>NUCLEOTIDE SEQUENCE [LARGE SCALE GENOMIC DNA]</scope>
</reference>
<keyword evidence="2" id="KW-1185">Reference proteome</keyword>
<sequence>MLKIKTMQVQISGVSRFPPAVTGIVCDGSYINEAGEQNSLHPAGTTWCQSTMEQCHCKQGALNLSVWPIASTAVESAWI</sequence>
<gene>
    <name evidence="1" type="ORF">chiPu_0020984</name>
</gene>
<comment type="caution">
    <text evidence="1">The sequence shown here is derived from an EMBL/GenBank/DDBJ whole genome shotgun (WGS) entry which is preliminary data.</text>
</comment>
<name>A0A401RLU8_CHIPU</name>
<dbReference type="AlphaFoldDB" id="A0A401RLU8"/>